<dbReference type="EMBL" id="JABMOJ010000336">
    <property type="protein sequence ID" value="NQV65489.1"/>
    <property type="molecule type" value="Genomic_DNA"/>
</dbReference>
<comment type="cofactor">
    <cofactor evidence="6">
        <name>[2Fe-2S] cluster</name>
        <dbReference type="ChEBI" id="CHEBI:190135"/>
    </cofactor>
</comment>
<dbReference type="GO" id="GO:0051537">
    <property type="term" value="F:2 iron, 2 sulfur cluster binding"/>
    <property type="evidence" value="ECO:0007669"/>
    <property type="project" value="UniProtKB-KW"/>
</dbReference>
<evidence type="ECO:0000256" key="1">
    <source>
        <dbReference type="ARBA" id="ARBA00010914"/>
    </source>
</evidence>
<dbReference type="InterPro" id="IPR001041">
    <property type="entry name" value="2Fe-2S_ferredoxin-type"/>
</dbReference>
<evidence type="ECO:0000256" key="2">
    <source>
        <dbReference type="ARBA" id="ARBA00022714"/>
    </source>
</evidence>
<reference evidence="8" key="1">
    <citation type="submission" date="2020-05" db="EMBL/GenBank/DDBJ databases">
        <title>Sulfur intermediates as new biogeochemical hubs in an aquatic model microbial ecosystem.</title>
        <authorList>
            <person name="Vigneron A."/>
        </authorList>
    </citation>
    <scope>NUCLEOTIDE SEQUENCE</scope>
    <source>
        <strain evidence="8">Bin.250</strain>
    </source>
</reference>
<keyword evidence="4" id="KW-0408">Iron</keyword>
<sequence length="106" mass="11687">MPRIRFTESNGTVHDVDVNEGLTVMEAAVTRMTPGIEGDCGGLCACATCHVYIPDAWLAKCGEAEELETSILDFAYDVQSNSRLSCQIKITQELDGLEVQMPERQY</sequence>
<gene>
    <name evidence="8" type="ORF">HQ497_09000</name>
</gene>
<dbReference type="InterPro" id="IPR001055">
    <property type="entry name" value="Adrenodoxin-like"/>
</dbReference>
<dbReference type="Pfam" id="PF00111">
    <property type="entry name" value="Fer2"/>
    <property type="match status" value="1"/>
</dbReference>
<dbReference type="Proteomes" id="UP000754644">
    <property type="component" value="Unassembled WGS sequence"/>
</dbReference>
<dbReference type="GO" id="GO:0009055">
    <property type="term" value="F:electron transfer activity"/>
    <property type="evidence" value="ECO:0007669"/>
    <property type="project" value="TreeGrafter"/>
</dbReference>
<name>A0A973A878_9GAMM</name>
<evidence type="ECO:0000313" key="9">
    <source>
        <dbReference type="Proteomes" id="UP000754644"/>
    </source>
</evidence>
<dbReference type="InterPro" id="IPR036010">
    <property type="entry name" value="2Fe-2S_ferredoxin-like_sf"/>
</dbReference>
<proteinExistence type="inferred from homology"/>
<dbReference type="CDD" id="cd00207">
    <property type="entry name" value="fer2"/>
    <property type="match status" value="1"/>
</dbReference>
<comment type="similarity">
    <text evidence="1">Belongs to the adrenodoxin/putidaredoxin family.</text>
</comment>
<protein>
    <submittedName>
        <fullName evidence="8">2Fe-2S iron-sulfur cluster binding domain-containing protein</fullName>
    </submittedName>
</protein>
<evidence type="ECO:0000256" key="3">
    <source>
        <dbReference type="ARBA" id="ARBA00022723"/>
    </source>
</evidence>
<dbReference type="GO" id="GO:0140647">
    <property type="term" value="P:P450-containing electron transport chain"/>
    <property type="evidence" value="ECO:0007669"/>
    <property type="project" value="InterPro"/>
</dbReference>
<comment type="caution">
    <text evidence="8">The sequence shown here is derived from an EMBL/GenBank/DDBJ whole genome shotgun (WGS) entry which is preliminary data.</text>
</comment>
<keyword evidence="3" id="KW-0479">Metal-binding</keyword>
<dbReference type="PROSITE" id="PS51085">
    <property type="entry name" value="2FE2S_FER_2"/>
    <property type="match status" value="1"/>
</dbReference>
<dbReference type="PANTHER" id="PTHR23426">
    <property type="entry name" value="FERREDOXIN/ADRENODOXIN"/>
    <property type="match status" value="1"/>
</dbReference>
<dbReference type="PANTHER" id="PTHR23426:SF65">
    <property type="entry name" value="FERREDOXIN-2, MITOCHONDRIAL"/>
    <property type="match status" value="1"/>
</dbReference>
<dbReference type="InterPro" id="IPR012675">
    <property type="entry name" value="Beta-grasp_dom_sf"/>
</dbReference>
<evidence type="ECO:0000259" key="7">
    <source>
        <dbReference type="PROSITE" id="PS51085"/>
    </source>
</evidence>
<evidence type="ECO:0000256" key="6">
    <source>
        <dbReference type="ARBA" id="ARBA00034078"/>
    </source>
</evidence>
<keyword evidence="2" id="KW-0001">2Fe-2S</keyword>
<evidence type="ECO:0000313" key="8">
    <source>
        <dbReference type="EMBL" id="NQV65489.1"/>
    </source>
</evidence>
<evidence type="ECO:0000256" key="4">
    <source>
        <dbReference type="ARBA" id="ARBA00023004"/>
    </source>
</evidence>
<dbReference type="Gene3D" id="3.10.20.30">
    <property type="match status" value="1"/>
</dbReference>
<keyword evidence="5" id="KW-0411">Iron-sulfur</keyword>
<feature type="domain" description="2Fe-2S ferredoxin-type" evidence="7">
    <location>
        <begin position="2"/>
        <end position="105"/>
    </location>
</feature>
<dbReference type="GO" id="GO:0046872">
    <property type="term" value="F:metal ion binding"/>
    <property type="evidence" value="ECO:0007669"/>
    <property type="project" value="UniProtKB-KW"/>
</dbReference>
<dbReference type="SUPFAM" id="SSF54292">
    <property type="entry name" value="2Fe-2S ferredoxin-like"/>
    <property type="match status" value="1"/>
</dbReference>
<evidence type="ECO:0000256" key="5">
    <source>
        <dbReference type="ARBA" id="ARBA00023014"/>
    </source>
</evidence>
<organism evidence="8 9">
    <name type="scientific">SAR86 cluster bacterium</name>
    <dbReference type="NCBI Taxonomy" id="2030880"/>
    <lineage>
        <taxon>Bacteria</taxon>
        <taxon>Pseudomonadati</taxon>
        <taxon>Pseudomonadota</taxon>
        <taxon>Gammaproteobacteria</taxon>
        <taxon>SAR86 cluster</taxon>
    </lineage>
</organism>
<dbReference type="PRINTS" id="PR00355">
    <property type="entry name" value="ADRENODOXIN"/>
</dbReference>
<accession>A0A973A878</accession>
<dbReference type="AlphaFoldDB" id="A0A973A878"/>